<keyword evidence="7" id="KW-1185">Reference proteome</keyword>
<evidence type="ECO:0000256" key="2">
    <source>
        <dbReference type="ARBA" id="ARBA00022519"/>
    </source>
</evidence>
<keyword evidence="5" id="KW-0472">Membrane</keyword>
<dbReference type="GO" id="GO:0005886">
    <property type="term" value="C:plasma membrane"/>
    <property type="evidence" value="ECO:0007669"/>
    <property type="project" value="InterPro"/>
</dbReference>
<evidence type="ECO:0000256" key="3">
    <source>
        <dbReference type="ARBA" id="ARBA00022692"/>
    </source>
</evidence>
<keyword evidence="3" id="KW-0812">Transmembrane</keyword>
<evidence type="ECO:0000313" key="7">
    <source>
        <dbReference type="Proteomes" id="UP000505210"/>
    </source>
</evidence>
<evidence type="ECO:0000313" key="6">
    <source>
        <dbReference type="EMBL" id="QKD84118.1"/>
    </source>
</evidence>
<proteinExistence type="predicted"/>
<dbReference type="PROSITE" id="PS51257">
    <property type="entry name" value="PROKAR_LIPOPROTEIN"/>
    <property type="match status" value="1"/>
</dbReference>
<dbReference type="InterPro" id="IPR026265">
    <property type="entry name" value="LptC"/>
</dbReference>
<dbReference type="EMBL" id="CP053661">
    <property type="protein sequence ID" value="QKD84118.1"/>
    <property type="molecule type" value="Genomic_DNA"/>
</dbReference>
<name>A0A6M8BBU5_9CYAN</name>
<dbReference type="Gene3D" id="2.60.450.10">
    <property type="entry name" value="Lipopolysaccharide (LPS) transport protein A like domain"/>
    <property type="match status" value="3"/>
</dbReference>
<dbReference type="PANTHER" id="PTHR37481:SF1">
    <property type="entry name" value="LIPOPOLYSACCHARIDE EXPORT SYSTEM PROTEIN LPTC"/>
    <property type="match status" value="1"/>
</dbReference>
<evidence type="ECO:0000256" key="4">
    <source>
        <dbReference type="ARBA" id="ARBA00022989"/>
    </source>
</evidence>
<dbReference type="InterPro" id="IPR010664">
    <property type="entry name" value="LipoPS_assembly_LptC-rel"/>
</dbReference>
<dbReference type="GO" id="GO:0030288">
    <property type="term" value="C:outer membrane-bounded periplasmic space"/>
    <property type="evidence" value="ECO:0007669"/>
    <property type="project" value="TreeGrafter"/>
</dbReference>
<dbReference type="AlphaFoldDB" id="A0A6M8BBU5"/>
<dbReference type="KEGG" id="theu:HPC62_19790"/>
<keyword evidence="4" id="KW-1133">Transmembrane helix</keyword>
<dbReference type="Pfam" id="PF06835">
    <property type="entry name" value="LptC"/>
    <property type="match status" value="3"/>
</dbReference>
<gene>
    <name evidence="6" type="primary">lptC</name>
    <name evidence="6" type="ORF">HPC62_19790</name>
</gene>
<reference evidence="6 7" key="1">
    <citation type="submission" date="2020-05" db="EMBL/GenBank/DDBJ databases">
        <title>Complete genome sequence of of a novel Thermoleptolyngbya strain isolated from hot springs of Ganzi, Sichuan China.</title>
        <authorList>
            <person name="Tang J."/>
            <person name="Daroch M."/>
            <person name="Li L."/>
            <person name="Waleron K."/>
            <person name="Waleron M."/>
            <person name="Waleron M."/>
        </authorList>
    </citation>
    <scope>NUCLEOTIDE SEQUENCE [LARGE SCALE GENOMIC DNA]</scope>
    <source>
        <strain evidence="6 7">PKUAC-SCTA183</strain>
    </source>
</reference>
<dbReference type="GO" id="GO:0017089">
    <property type="term" value="F:glycolipid transfer activity"/>
    <property type="evidence" value="ECO:0007669"/>
    <property type="project" value="TreeGrafter"/>
</dbReference>
<dbReference type="Proteomes" id="UP000505210">
    <property type="component" value="Chromosome"/>
</dbReference>
<accession>A0A6M8BBU5</accession>
<keyword evidence="1" id="KW-1003">Cell membrane</keyword>
<evidence type="ECO:0000256" key="1">
    <source>
        <dbReference type="ARBA" id="ARBA00022475"/>
    </source>
</evidence>
<dbReference type="PANTHER" id="PTHR37481">
    <property type="entry name" value="LIPOPOLYSACCHARIDE EXPORT SYSTEM PROTEIN LPTC"/>
    <property type="match status" value="1"/>
</dbReference>
<keyword evidence="2" id="KW-0997">Cell inner membrane</keyword>
<organism evidence="6 7">
    <name type="scientific">Thermoleptolyngbya sichuanensis A183</name>
    <dbReference type="NCBI Taxonomy" id="2737172"/>
    <lineage>
        <taxon>Bacteria</taxon>
        <taxon>Bacillati</taxon>
        <taxon>Cyanobacteriota</taxon>
        <taxon>Cyanophyceae</taxon>
        <taxon>Oculatellales</taxon>
        <taxon>Oculatellaceae</taxon>
        <taxon>Thermoleptolyngbya</taxon>
        <taxon>Thermoleptolyngbya sichuanensis</taxon>
    </lineage>
</organism>
<sequence>MPRFISIWALLTAGLMVGLTACQPRNRASERLARDSAAVQQIDTNLTFNNITLDQADEQGKTVWRITAKQATYSEDKQIARLTLPEGELYQDGKAAYQVRAQSGEILQNGEKIFLRGDIEAIDLESKAVLKAQELEWIPNRSLLILRKDLTGTHPQIQIAADQAQIFNKERRMELSGQVTATTTDPVLQLKAERLVWLMQREQVVSDRPLQVTRFLNQQVSDVAQGNQGNLNLQTNVLTLTNSARIVTSNPPLQISSNSLVWNVPQEVLSTDQPVTVIQRQEQVTLAANAGRFNLGPQTATLTGNVRAVGQRNQAQLNANRLDWNIRSREVVAEGDVDYRQTDPPVTMRGPRAVGKLERQTVTVSGGRVVTEIIPEGL</sequence>
<evidence type="ECO:0000256" key="5">
    <source>
        <dbReference type="ARBA" id="ARBA00023136"/>
    </source>
</evidence>
<dbReference type="GO" id="GO:0015221">
    <property type="term" value="F:lipopolysaccharide transmembrane transporter activity"/>
    <property type="evidence" value="ECO:0007669"/>
    <property type="project" value="InterPro"/>
</dbReference>
<dbReference type="RefSeq" id="WP_172358179.1">
    <property type="nucleotide sequence ID" value="NZ_CP053661.1"/>
</dbReference>
<dbReference type="InterPro" id="IPR052363">
    <property type="entry name" value="LPS_export_LptC"/>
</dbReference>
<dbReference type="NCBIfam" id="TIGR04409">
    <property type="entry name" value="LptC_YrbK"/>
    <property type="match status" value="1"/>
</dbReference>
<protein>
    <submittedName>
        <fullName evidence="6">LPS export ABC transporter periplasmic protein LptC</fullName>
    </submittedName>
</protein>